<evidence type="ECO:0008006" key="4">
    <source>
        <dbReference type="Google" id="ProtNLM"/>
    </source>
</evidence>
<accession>A0ABV0PBP8</accession>
<gene>
    <name evidence="2" type="ORF">GOODEAATRI_006053</name>
</gene>
<feature type="chain" id="PRO_5045413838" description="Secreted protein" evidence="1">
    <location>
        <begin position="22"/>
        <end position="103"/>
    </location>
</feature>
<dbReference type="Proteomes" id="UP001476798">
    <property type="component" value="Unassembled WGS sequence"/>
</dbReference>
<name>A0ABV0PBP8_9TELE</name>
<evidence type="ECO:0000313" key="3">
    <source>
        <dbReference type="Proteomes" id="UP001476798"/>
    </source>
</evidence>
<protein>
    <recommendedName>
        <fullName evidence="4">Secreted protein</fullName>
    </recommendedName>
</protein>
<feature type="signal peptide" evidence="1">
    <location>
        <begin position="1"/>
        <end position="21"/>
    </location>
</feature>
<evidence type="ECO:0000256" key="1">
    <source>
        <dbReference type="SAM" id="SignalP"/>
    </source>
</evidence>
<reference evidence="2 3" key="1">
    <citation type="submission" date="2021-06" db="EMBL/GenBank/DDBJ databases">
        <authorList>
            <person name="Palmer J.M."/>
        </authorList>
    </citation>
    <scope>NUCLEOTIDE SEQUENCE [LARGE SCALE GENOMIC DNA]</scope>
    <source>
        <strain evidence="2 3">GA_2019</strain>
        <tissue evidence="2">Muscle</tissue>
    </source>
</reference>
<keyword evidence="3" id="KW-1185">Reference proteome</keyword>
<comment type="caution">
    <text evidence="2">The sequence shown here is derived from an EMBL/GenBank/DDBJ whole genome shotgun (WGS) entry which is preliminary data.</text>
</comment>
<sequence length="103" mass="11501">MFVLMCCVLVCLQLALIKVKSAAVAVMSSVFTPHSQAANHQLAGLARSTNTHTHTHRHTHTFSMYIDFHNCSHPLNLFMFCSFITSNFLVFSCYGPPQHGAYL</sequence>
<evidence type="ECO:0000313" key="2">
    <source>
        <dbReference type="EMBL" id="MEQ2180902.1"/>
    </source>
</evidence>
<keyword evidence="1" id="KW-0732">Signal</keyword>
<dbReference type="EMBL" id="JAHRIO010070250">
    <property type="protein sequence ID" value="MEQ2180902.1"/>
    <property type="molecule type" value="Genomic_DNA"/>
</dbReference>
<proteinExistence type="predicted"/>
<organism evidence="2 3">
    <name type="scientific">Goodea atripinnis</name>
    <dbReference type="NCBI Taxonomy" id="208336"/>
    <lineage>
        <taxon>Eukaryota</taxon>
        <taxon>Metazoa</taxon>
        <taxon>Chordata</taxon>
        <taxon>Craniata</taxon>
        <taxon>Vertebrata</taxon>
        <taxon>Euteleostomi</taxon>
        <taxon>Actinopterygii</taxon>
        <taxon>Neopterygii</taxon>
        <taxon>Teleostei</taxon>
        <taxon>Neoteleostei</taxon>
        <taxon>Acanthomorphata</taxon>
        <taxon>Ovalentaria</taxon>
        <taxon>Atherinomorphae</taxon>
        <taxon>Cyprinodontiformes</taxon>
        <taxon>Goodeidae</taxon>
        <taxon>Goodea</taxon>
    </lineage>
</organism>